<dbReference type="EMBL" id="JAUOZS010000001">
    <property type="protein sequence ID" value="MDT8900830.1"/>
    <property type="molecule type" value="Genomic_DNA"/>
</dbReference>
<keyword evidence="4 5" id="KW-0472">Membrane</keyword>
<dbReference type="InterPro" id="IPR010652">
    <property type="entry name" value="DUF1232"/>
</dbReference>
<feature type="transmembrane region" description="Helical" evidence="5">
    <location>
        <begin position="100"/>
        <end position="123"/>
    </location>
</feature>
<feature type="domain" description="DUF1232" evidence="6">
    <location>
        <begin position="37"/>
        <end position="73"/>
    </location>
</feature>
<keyword evidence="8" id="KW-1185">Reference proteome</keyword>
<evidence type="ECO:0000256" key="1">
    <source>
        <dbReference type="ARBA" id="ARBA00004127"/>
    </source>
</evidence>
<keyword evidence="3 5" id="KW-1133">Transmembrane helix</keyword>
<evidence type="ECO:0000256" key="2">
    <source>
        <dbReference type="ARBA" id="ARBA00022692"/>
    </source>
</evidence>
<comment type="caution">
    <text evidence="7">The sequence shown here is derived from an EMBL/GenBank/DDBJ whole genome shotgun (WGS) entry which is preliminary data.</text>
</comment>
<evidence type="ECO:0000313" key="7">
    <source>
        <dbReference type="EMBL" id="MDT8900830.1"/>
    </source>
</evidence>
<keyword evidence="2 5" id="KW-0812">Transmembrane</keyword>
<feature type="transmembrane region" description="Helical" evidence="5">
    <location>
        <begin position="69"/>
        <end position="88"/>
    </location>
</feature>
<evidence type="ECO:0000256" key="4">
    <source>
        <dbReference type="ARBA" id="ARBA00023136"/>
    </source>
</evidence>
<evidence type="ECO:0000256" key="3">
    <source>
        <dbReference type="ARBA" id="ARBA00022989"/>
    </source>
</evidence>
<comment type="subcellular location">
    <subcellularLocation>
        <location evidence="1">Endomembrane system</location>
        <topology evidence="1">Multi-pass membrane protein</topology>
    </subcellularLocation>
</comment>
<evidence type="ECO:0000256" key="5">
    <source>
        <dbReference type="SAM" id="Phobius"/>
    </source>
</evidence>
<evidence type="ECO:0000259" key="6">
    <source>
        <dbReference type="Pfam" id="PF06803"/>
    </source>
</evidence>
<proteinExistence type="predicted"/>
<organism evidence="7 8">
    <name type="scientific">Anaeroselena agilis</name>
    <dbReference type="NCBI Taxonomy" id="3063788"/>
    <lineage>
        <taxon>Bacteria</taxon>
        <taxon>Bacillati</taxon>
        <taxon>Bacillota</taxon>
        <taxon>Negativicutes</taxon>
        <taxon>Acetonemataceae</taxon>
        <taxon>Anaeroselena</taxon>
    </lineage>
</organism>
<dbReference type="Pfam" id="PF06803">
    <property type="entry name" value="DUF1232"/>
    <property type="match status" value="1"/>
</dbReference>
<protein>
    <submittedName>
        <fullName evidence="7">YkvA family protein</fullName>
    </submittedName>
</protein>
<gene>
    <name evidence="7" type="ORF">Q4T40_06210</name>
</gene>
<feature type="transmembrane region" description="Helical" evidence="5">
    <location>
        <begin position="21"/>
        <end position="49"/>
    </location>
</feature>
<evidence type="ECO:0000313" key="8">
    <source>
        <dbReference type="Proteomes" id="UP001254848"/>
    </source>
</evidence>
<sequence>MTNTPGKLSLRQKARLLKDDILALFFALKHPATPWYAKALVALIVGYTLSPVDFIPDFIPVLGYLDDLILLPLGIALAVRLIPPAVLAECRRRAAAYGSILPKLWLGAAVILLLWLAIAYAAFRLLS</sequence>
<reference evidence="7 8" key="1">
    <citation type="submission" date="2023-07" db="EMBL/GenBank/DDBJ databases">
        <title>The novel representative of Negativicutes class, Anaeroselena agilis gen. nov. sp. nov.</title>
        <authorList>
            <person name="Prokofeva M.I."/>
            <person name="Elcheninov A.G."/>
            <person name="Klyukina A."/>
            <person name="Kublanov I.V."/>
            <person name="Frolov E.N."/>
            <person name="Podosokorskaya O.A."/>
        </authorList>
    </citation>
    <scope>NUCLEOTIDE SEQUENCE [LARGE SCALE GENOMIC DNA]</scope>
    <source>
        <strain evidence="7 8">4137-cl</strain>
    </source>
</reference>
<dbReference type="Proteomes" id="UP001254848">
    <property type="component" value="Unassembled WGS sequence"/>
</dbReference>
<name>A0ABU3NVJ3_9FIRM</name>
<accession>A0ABU3NVJ3</accession>
<dbReference type="RefSeq" id="WP_413779363.1">
    <property type="nucleotide sequence ID" value="NZ_JAUOZS010000001.1"/>
</dbReference>